<evidence type="ECO:0000313" key="5">
    <source>
        <dbReference type="EMBL" id="MBS4536904.1"/>
    </source>
</evidence>
<keyword evidence="2" id="KW-0732">Signal</keyword>
<accession>A0A942Z7I5</accession>
<dbReference type="Proteomes" id="UP000724672">
    <property type="component" value="Unassembled WGS sequence"/>
</dbReference>
<dbReference type="Pfam" id="PF17479">
    <property type="entry name" value="DUF3048_C"/>
    <property type="match status" value="1"/>
</dbReference>
<dbReference type="InterPro" id="IPR023158">
    <property type="entry name" value="YerB-like_sf"/>
</dbReference>
<feature type="domain" description="DUF3048" evidence="4">
    <location>
        <begin position="230"/>
        <end position="341"/>
    </location>
</feature>
<feature type="chain" id="PRO_5039721583" evidence="2">
    <location>
        <begin position="21"/>
        <end position="353"/>
    </location>
</feature>
<organism evidence="5 6">
    <name type="scientific">Anaeromonas frigoriresistens</name>
    <dbReference type="NCBI Taxonomy" id="2683708"/>
    <lineage>
        <taxon>Bacteria</taxon>
        <taxon>Bacillati</taxon>
        <taxon>Bacillota</taxon>
        <taxon>Tissierellia</taxon>
        <taxon>Tissierellales</taxon>
        <taxon>Thermohalobacteraceae</taxon>
        <taxon>Anaeromonas</taxon>
    </lineage>
</organism>
<reference evidence="5" key="1">
    <citation type="submission" date="2019-12" db="EMBL/GenBank/DDBJ databases">
        <title>Clostridiaceae gen. nov. sp. nov., isolated from sediment in Xinjiang, China.</title>
        <authorList>
            <person name="Zhang R."/>
        </authorList>
    </citation>
    <scope>NUCLEOTIDE SEQUENCE</scope>
    <source>
        <strain evidence="5">D2Q-11</strain>
    </source>
</reference>
<feature type="compositionally biased region" description="Acidic residues" evidence="1">
    <location>
        <begin position="36"/>
        <end position="47"/>
    </location>
</feature>
<feature type="region of interest" description="Disordered" evidence="1">
    <location>
        <begin position="23"/>
        <end position="65"/>
    </location>
</feature>
<dbReference type="PROSITE" id="PS51257">
    <property type="entry name" value="PROKAR_LIPOPROTEIN"/>
    <property type="match status" value="1"/>
</dbReference>
<dbReference type="Pfam" id="PF11258">
    <property type="entry name" value="DUF3048"/>
    <property type="match status" value="1"/>
</dbReference>
<comment type="caution">
    <text evidence="5">The sequence shown here is derived from an EMBL/GenBank/DDBJ whole genome shotgun (WGS) entry which is preliminary data.</text>
</comment>
<feature type="signal peptide" evidence="2">
    <location>
        <begin position="1"/>
        <end position="20"/>
    </location>
</feature>
<dbReference type="EMBL" id="WSFT01000005">
    <property type="protein sequence ID" value="MBS4536904.1"/>
    <property type="molecule type" value="Genomic_DNA"/>
</dbReference>
<sequence>MKKILIILFLVIVLVGSVGCNNDEDTNQQEPNNNQSEEEQKDNEENNNNDKDKSSAITSPLSGINTEESKINRRPVAIMFDNHKNARWQSGLSEAEIAYEYLVEGKITRYMGIYLINDPEVIGPLRSARPYYLSSLLEYDAIYAHAGGSPQAKEEIRELGIADVDAIGAAGSVFYRNNDVGKKAPHNLYTSMESIREYAENKDFNKEAEFNSFSFNKEGKDIDGDVAKDISIHYDSDNITSYKYDEELSLYMRYKDGEKHLDEYDNTILTSTNIIIQEAKTQVLDDQGRLQIDIVGKGKGTYITRGKYINITWEKTSRESKTKYYDEDVKEIILNPGITWIQVTPINPKVEIS</sequence>
<keyword evidence="6" id="KW-1185">Reference proteome</keyword>
<evidence type="ECO:0000313" key="6">
    <source>
        <dbReference type="Proteomes" id="UP000724672"/>
    </source>
</evidence>
<evidence type="ECO:0000256" key="1">
    <source>
        <dbReference type="SAM" id="MobiDB-lite"/>
    </source>
</evidence>
<feature type="compositionally biased region" description="Polar residues" evidence="1">
    <location>
        <begin position="56"/>
        <end position="65"/>
    </location>
</feature>
<dbReference type="AlphaFoldDB" id="A0A942Z7I5"/>
<feature type="domain" description="DUF3048" evidence="3">
    <location>
        <begin position="61"/>
        <end position="204"/>
    </location>
</feature>
<gene>
    <name evidence="5" type="ORF">GOQ27_00425</name>
</gene>
<proteinExistence type="predicted"/>
<protein>
    <submittedName>
        <fullName evidence="5">DUF3048 domain-containing protein</fullName>
    </submittedName>
</protein>
<name>A0A942Z7I5_9FIRM</name>
<evidence type="ECO:0000259" key="4">
    <source>
        <dbReference type="Pfam" id="PF17479"/>
    </source>
</evidence>
<evidence type="ECO:0000256" key="2">
    <source>
        <dbReference type="SAM" id="SignalP"/>
    </source>
</evidence>
<dbReference type="InterPro" id="IPR035328">
    <property type="entry name" value="DUF3048_C"/>
</dbReference>
<dbReference type="InterPro" id="IPR021416">
    <property type="entry name" value="DUF3048_N"/>
</dbReference>
<evidence type="ECO:0000259" key="3">
    <source>
        <dbReference type="Pfam" id="PF11258"/>
    </source>
</evidence>
<dbReference type="SUPFAM" id="SSF159774">
    <property type="entry name" value="YerB-like"/>
    <property type="match status" value="1"/>
</dbReference>
<dbReference type="Gene3D" id="3.50.90.10">
    <property type="entry name" value="YerB-like"/>
    <property type="match status" value="1"/>
</dbReference>
<dbReference type="RefSeq" id="WP_203364836.1">
    <property type="nucleotide sequence ID" value="NZ_WSFT01000005.1"/>
</dbReference>